<protein>
    <recommendedName>
        <fullName evidence="2">Schlafen AlbA-2 domain-containing protein</fullName>
    </recommendedName>
</protein>
<name>A0A2A4HMB1_9GAMM</name>
<evidence type="ECO:0000259" key="2">
    <source>
        <dbReference type="Pfam" id="PF04326"/>
    </source>
</evidence>
<dbReference type="Proteomes" id="UP000218677">
    <property type="component" value="Unassembled WGS sequence"/>
</dbReference>
<keyword evidence="1" id="KW-0472">Membrane</keyword>
<gene>
    <name evidence="3" type="ORF">CPA45_07940</name>
</gene>
<dbReference type="AlphaFoldDB" id="A0A2A4HMB1"/>
<feature type="domain" description="Schlafen AlbA-2" evidence="2">
    <location>
        <begin position="29"/>
        <end position="137"/>
    </location>
</feature>
<dbReference type="Gene3D" id="3.30.950.30">
    <property type="entry name" value="Schlafen, AAA domain"/>
    <property type="match status" value="1"/>
</dbReference>
<comment type="caution">
    <text evidence="3">The sequence shown here is derived from an EMBL/GenBank/DDBJ whole genome shotgun (WGS) entry which is preliminary data.</text>
</comment>
<proteinExistence type="predicted"/>
<sequence>MAPNAGVKNQRYSECTLEIDIIEMMSHGENQKVEFLRADVSPLIIAKVVSAFANTDGGTILLGVSNSSTIDGVDPDAARSKIEKALGMLSSSDVVSFDIKQTRIVLNVAVIRVEKSDQIVFCDSGAYIRSGEKIRVMHQEEIRSLVGSSSGSIDALSGVLEKQTLMIEALEKTISSLKGEVAEGNSLKSKIKDHSIGGIVGVVVGIALGAIGF</sequence>
<organism evidence="3 4">
    <name type="scientific">Vreelandella nigrificans</name>
    <dbReference type="NCBI Taxonomy" id="2042704"/>
    <lineage>
        <taxon>Bacteria</taxon>
        <taxon>Pseudomonadati</taxon>
        <taxon>Pseudomonadota</taxon>
        <taxon>Gammaproteobacteria</taxon>
        <taxon>Oceanospirillales</taxon>
        <taxon>Halomonadaceae</taxon>
        <taxon>Vreelandella</taxon>
    </lineage>
</organism>
<dbReference type="InterPro" id="IPR038461">
    <property type="entry name" value="Schlafen_AlbA_2_dom_sf"/>
</dbReference>
<dbReference type="EMBL" id="NWUX01000005">
    <property type="protein sequence ID" value="PCF96042.1"/>
    <property type="molecule type" value="Genomic_DNA"/>
</dbReference>
<accession>A0A2A4HMB1</accession>
<keyword evidence="4" id="KW-1185">Reference proteome</keyword>
<dbReference type="Pfam" id="PF04326">
    <property type="entry name" value="SLFN_AlbA_2"/>
    <property type="match status" value="1"/>
</dbReference>
<evidence type="ECO:0000313" key="4">
    <source>
        <dbReference type="Proteomes" id="UP000218677"/>
    </source>
</evidence>
<dbReference type="InterPro" id="IPR007421">
    <property type="entry name" value="Schlafen_AlbA_2_dom"/>
</dbReference>
<reference evidence="4" key="1">
    <citation type="submission" date="2017-09" db="EMBL/GenBank/DDBJ databases">
        <authorList>
            <person name="Cho G.-S."/>
            <person name="Oguntoyinbo F.A."/>
            <person name="Cnockaert M."/>
            <person name="Kabisch J."/>
            <person name="Neve H."/>
            <person name="Bockelmann W."/>
            <person name="Wenning M."/>
            <person name="Franz C.M."/>
            <person name="Vandamme P."/>
        </authorList>
    </citation>
    <scope>NUCLEOTIDE SEQUENCE [LARGE SCALE GENOMIC DNA]</scope>
    <source>
        <strain evidence="4">MBT G8648</strain>
    </source>
</reference>
<keyword evidence="1" id="KW-0812">Transmembrane</keyword>
<dbReference type="OrthoDB" id="9807853at2"/>
<feature type="transmembrane region" description="Helical" evidence="1">
    <location>
        <begin position="195"/>
        <end position="212"/>
    </location>
</feature>
<evidence type="ECO:0000313" key="3">
    <source>
        <dbReference type="EMBL" id="PCF96042.1"/>
    </source>
</evidence>
<dbReference type="PANTHER" id="PTHR30595:SF6">
    <property type="entry name" value="SCHLAFEN ALBA-2 DOMAIN-CONTAINING PROTEIN"/>
    <property type="match status" value="1"/>
</dbReference>
<evidence type="ECO:0000256" key="1">
    <source>
        <dbReference type="SAM" id="Phobius"/>
    </source>
</evidence>
<keyword evidence="1" id="KW-1133">Transmembrane helix</keyword>
<dbReference type="PANTHER" id="PTHR30595">
    <property type="entry name" value="GLPR-RELATED TRANSCRIPTIONAL REPRESSOR"/>
    <property type="match status" value="1"/>
</dbReference>